<keyword evidence="2" id="KW-1185">Reference proteome</keyword>
<gene>
    <name evidence="1" type="ORF">HERILL_LOCUS16212</name>
</gene>
<proteinExistence type="predicted"/>
<reference evidence="1 2" key="1">
    <citation type="submission" date="2020-11" db="EMBL/GenBank/DDBJ databases">
        <authorList>
            <person name="Wallbank WR R."/>
            <person name="Pardo Diaz C."/>
            <person name="Kozak K."/>
            <person name="Martin S."/>
            <person name="Jiggins C."/>
            <person name="Moest M."/>
            <person name="Warren A I."/>
            <person name="Generalovic N T."/>
            <person name="Byers J.R.P. K."/>
            <person name="Montejo-Kovacevich G."/>
            <person name="Yen C E."/>
        </authorList>
    </citation>
    <scope>NUCLEOTIDE SEQUENCE [LARGE SCALE GENOMIC DNA]</scope>
</reference>
<evidence type="ECO:0000313" key="1">
    <source>
        <dbReference type="EMBL" id="CAD7093964.1"/>
    </source>
</evidence>
<sequence>MNICRKVCLQPLEIDFCNIIETFLLLTGQRSFNVGNAVRIKKIIVTQDFVSIKEAVRLWGCGVRPTTLKR</sequence>
<accession>A0A7R8Z1T9</accession>
<protein>
    <submittedName>
        <fullName evidence="1">Uncharacterized protein</fullName>
    </submittedName>
</protein>
<name>A0A7R8Z1T9_HERIL</name>
<dbReference type="Proteomes" id="UP000594454">
    <property type="component" value="Chromosome 7"/>
</dbReference>
<dbReference type="AlphaFoldDB" id="A0A7R8Z1T9"/>
<dbReference type="InParanoid" id="A0A7R8Z1T9"/>
<organism evidence="1 2">
    <name type="scientific">Hermetia illucens</name>
    <name type="common">Black soldier fly</name>
    <dbReference type="NCBI Taxonomy" id="343691"/>
    <lineage>
        <taxon>Eukaryota</taxon>
        <taxon>Metazoa</taxon>
        <taxon>Ecdysozoa</taxon>
        <taxon>Arthropoda</taxon>
        <taxon>Hexapoda</taxon>
        <taxon>Insecta</taxon>
        <taxon>Pterygota</taxon>
        <taxon>Neoptera</taxon>
        <taxon>Endopterygota</taxon>
        <taxon>Diptera</taxon>
        <taxon>Brachycera</taxon>
        <taxon>Stratiomyomorpha</taxon>
        <taxon>Stratiomyidae</taxon>
        <taxon>Hermetiinae</taxon>
        <taxon>Hermetia</taxon>
    </lineage>
</organism>
<dbReference type="EMBL" id="LR899015">
    <property type="protein sequence ID" value="CAD7093964.1"/>
    <property type="molecule type" value="Genomic_DNA"/>
</dbReference>
<evidence type="ECO:0000313" key="2">
    <source>
        <dbReference type="Proteomes" id="UP000594454"/>
    </source>
</evidence>